<dbReference type="Gene3D" id="3.30.1180.10">
    <property type="match status" value="1"/>
</dbReference>
<comment type="function">
    <text evidence="1">May bind long-chain fatty acids, such as palmitate, and may play a role in lipid transport or fatty acid metabolism.</text>
</comment>
<protein>
    <submittedName>
        <fullName evidence="3">DegV family protein</fullName>
    </submittedName>
</protein>
<dbReference type="InterPro" id="IPR043168">
    <property type="entry name" value="DegV_C"/>
</dbReference>
<dbReference type="InterPro" id="IPR050270">
    <property type="entry name" value="DegV_domain_contain"/>
</dbReference>
<dbReference type="PROSITE" id="PS51482">
    <property type="entry name" value="DEGV"/>
    <property type="match status" value="1"/>
</dbReference>
<dbReference type="SUPFAM" id="SSF82549">
    <property type="entry name" value="DAK1/DegV-like"/>
    <property type="match status" value="1"/>
</dbReference>
<evidence type="ECO:0000256" key="1">
    <source>
        <dbReference type="ARBA" id="ARBA00003238"/>
    </source>
</evidence>
<gene>
    <name evidence="3" type="ORF">H9714_07770</name>
</gene>
<evidence type="ECO:0000313" key="4">
    <source>
        <dbReference type="Proteomes" id="UP000824208"/>
    </source>
</evidence>
<dbReference type="PANTHER" id="PTHR33434">
    <property type="entry name" value="DEGV DOMAIN-CONTAINING PROTEIN DR_1986-RELATED"/>
    <property type="match status" value="1"/>
</dbReference>
<dbReference type="Gene3D" id="2.20.28.50">
    <property type="entry name" value="degv family protein"/>
    <property type="match status" value="1"/>
</dbReference>
<dbReference type="Pfam" id="PF02645">
    <property type="entry name" value="DegV"/>
    <property type="match status" value="1"/>
</dbReference>
<dbReference type="Gene3D" id="3.40.50.10440">
    <property type="entry name" value="Dihydroxyacetone kinase, domain 1"/>
    <property type="match status" value="1"/>
</dbReference>
<keyword evidence="2" id="KW-0446">Lipid-binding</keyword>
<evidence type="ECO:0000313" key="3">
    <source>
        <dbReference type="EMBL" id="HJB57433.1"/>
    </source>
</evidence>
<comment type="caution">
    <text evidence="3">The sequence shown here is derived from an EMBL/GenBank/DDBJ whole genome shotgun (WGS) entry which is preliminary data.</text>
</comment>
<evidence type="ECO:0000256" key="2">
    <source>
        <dbReference type="ARBA" id="ARBA00023121"/>
    </source>
</evidence>
<accession>A0A9D2S583</accession>
<dbReference type="AlphaFoldDB" id="A0A9D2S583"/>
<proteinExistence type="predicted"/>
<dbReference type="EMBL" id="DWYC01000068">
    <property type="protein sequence ID" value="HJB57433.1"/>
    <property type="molecule type" value="Genomic_DNA"/>
</dbReference>
<sequence>MSEYVIVTDSSADLSAELVEQLELSILPLAFILKGKTYRDYPDRREMPIGAIYTSLREGEMVTTAAVNVAEYQAHLEPILAAGKDVLVLAFSSGLSTTCNSARIAAQELAEAYPERKILVVDTLCASLGQGLLVWYAARMRQSGKSIEEVRDWAEANKLHLCHWFTVDDLHFLKRGGRVSAATAVVGTMLQIKPVLHVDNEGHLINMAKARGRKAALKALVDHMEQTAIDPAGQTVFISHGDCLEDAQFVAQEVSQRFGIPLERIVLNEIGPVIGAHAGPGTVALFFLGKER</sequence>
<dbReference type="Proteomes" id="UP000824208">
    <property type="component" value="Unassembled WGS sequence"/>
</dbReference>
<dbReference type="GO" id="GO:0008289">
    <property type="term" value="F:lipid binding"/>
    <property type="evidence" value="ECO:0007669"/>
    <property type="project" value="UniProtKB-KW"/>
</dbReference>
<reference evidence="3" key="2">
    <citation type="submission" date="2021-04" db="EMBL/GenBank/DDBJ databases">
        <authorList>
            <person name="Gilroy R."/>
        </authorList>
    </citation>
    <scope>NUCLEOTIDE SEQUENCE</scope>
    <source>
        <strain evidence="3">CHK189-11263</strain>
    </source>
</reference>
<organism evidence="3 4">
    <name type="scientific">Candidatus Flavonifractor intestinipullorum</name>
    <dbReference type="NCBI Taxonomy" id="2838587"/>
    <lineage>
        <taxon>Bacteria</taxon>
        <taxon>Bacillati</taxon>
        <taxon>Bacillota</taxon>
        <taxon>Clostridia</taxon>
        <taxon>Eubacteriales</taxon>
        <taxon>Oscillospiraceae</taxon>
        <taxon>Flavonifractor</taxon>
    </lineage>
</organism>
<dbReference type="NCBIfam" id="TIGR00762">
    <property type="entry name" value="DegV"/>
    <property type="match status" value="1"/>
</dbReference>
<reference evidence="3" key="1">
    <citation type="journal article" date="2021" name="PeerJ">
        <title>Extensive microbial diversity within the chicken gut microbiome revealed by metagenomics and culture.</title>
        <authorList>
            <person name="Gilroy R."/>
            <person name="Ravi A."/>
            <person name="Getino M."/>
            <person name="Pursley I."/>
            <person name="Horton D.L."/>
            <person name="Alikhan N.F."/>
            <person name="Baker D."/>
            <person name="Gharbi K."/>
            <person name="Hall N."/>
            <person name="Watson M."/>
            <person name="Adriaenssens E.M."/>
            <person name="Foster-Nyarko E."/>
            <person name="Jarju S."/>
            <person name="Secka A."/>
            <person name="Antonio M."/>
            <person name="Oren A."/>
            <person name="Chaudhuri R.R."/>
            <person name="La Ragione R."/>
            <person name="Hildebrand F."/>
            <person name="Pallen M.J."/>
        </authorList>
    </citation>
    <scope>NUCLEOTIDE SEQUENCE</scope>
    <source>
        <strain evidence="3">CHK189-11263</strain>
    </source>
</reference>
<dbReference type="InterPro" id="IPR003797">
    <property type="entry name" value="DegV"/>
</dbReference>
<dbReference type="PANTHER" id="PTHR33434:SF3">
    <property type="entry name" value="DEGV DOMAIN-CONTAINING PROTEIN YITS"/>
    <property type="match status" value="1"/>
</dbReference>
<name>A0A9D2S583_9FIRM</name>